<evidence type="ECO:0000256" key="1">
    <source>
        <dbReference type="ARBA" id="ARBA00004613"/>
    </source>
</evidence>
<comment type="caution">
    <text evidence="6">The sequence shown here is derived from an EMBL/GenBank/DDBJ whole genome shotgun (WGS) entry which is preliminary data.</text>
</comment>
<keyword evidence="4" id="KW-0349">Heme</keyword>
<evidence type="ECO:0000256" key="5">
    <source>
        <dbReference type="SAM" id="SignalP"/>
    </source>
</evidence>
<dbReference type="GO" id="GO:0006979">
    <property type="term" value="P:response to oxidative stress"/>
    <property type="evidence" value="ECO:0007669"/>
    <property type="project" value="InterPro"/>
</dbReference>
<dbReference type="SUPFAM" id="SSF48113">
    <property type="entry name" value="Heme-dependent peroxidases"/>
    <property type="match status" value="1"/>
</dbReference>
<keyword evidence="4" id="KW-0479">Metal-binding</keyword>
<dbReference type="InterPro" id="IPR019791">
    <property type="entry name" value="Haem_peroxidase_animal"/>
</dbReference>
<dbReference type="GO" id="GO:0005576">
    <property type="term" value="C:extracellular region"/>
    <property type="evidence" value="ECO:0007669"/>
    <property type="project" value="UniProtKB-SubCell"/>
</dbReference>
<name>A0A1Y2CIQ9_9FUNG</name>
<dbReference type="InterPro" id="IPR010255">
    <property type="entry name" value="Haem_peroxidase_sf"/>
</dbReference>
<dbReference type="GO" id="GO:0020037">
    <property type="term" value="F:heme binding"/>
    <property type="evidence" value="ECO:0007669"/>
    <property type="project" value="InterPro"/>
</dbReference>
<protein>
    <submittedName>
        <fullName evidence="6">Heme peroxidase</fullName>
    </submittedName>
</protein>
<evidence type="ECO:0000256" key="3">
    <source>
        <dbReference type="ARBA" id="ARBA00023180"/>
    </source>
</evidence>
<sequence length="415" mass="46109">MPVIGRLALLLLFKQAVAFDTQSYDGSGNNLQNPKWGSTGDPFLRLTPAQYGPNQAPNGQNRPNARLVTNILLGQPDVQDVKGASDFLPAWGVVMHLDITFAPKNDSDPFPIPVPKYDPDFDPYGTGNQTIPMGRASYSGVDTIRNSRIITNALTCYIDGSALYGNSIDDMNSIRAYTAGLLKSVQYPTGEFPGRIVGGRMDGYFEYSVANVNISPQTLIPYVLLFREHNRRARLLLSRHPTWSDEQLFQRARRWVISIIQRTTIDFYVPTLTGGPLPPYKGYNPDVNPQIDLFFSQAAFIYGHSGLNEYVLRIDDSGNVIPAGNMLLREGAFKNLCDEVIAYGIEPILRGFVLQPENEIDTKIVDDVRNNLPLNPGTYFDLVSIGIQRGRDLGLPDYNTIRKSFNITPIENGAT</sequence>
<dbReference type="InterPro" id="IPR037120">
    <property type="entry name" value="Haem_peroxidase_sf_animal"/>
</dbReference>
<reference evidence="6 7" key="1">
    <citation type="submission" date="2016-07" db="EMBL/GenBank/DDBJ databases">
        <title>Pervasive Adenine N6-methylation of Active Genes in Fungi.</title>
        <authorList>
            <consortium name="DOE Joint Genome Institute"/>
            <person name="Mondo S.J."/>
            <person name="Dannebaum R.O."/>
            <person name="Kuo R.C."/>
            <person name="Labutti K."/>
            <person name="Haridas S."/>
            <person name="Kuo A."/>
            <person name="Salamov A."/>
            <person name="Ahrendt S.R."/>
            <person name="Lipzen A."/>
            <person name="Sullivan W."/>
            <person name="Andreopoulos W.B."/>
            <person name="Clum A."/>
            <person name="Lindquist E."/>
            <person name="Daum C."/>
            <person name="Ramamoorthy G.K."/>
            <person name="Gryganskyi A."/>
            <person name="Culley D."/>
            <person name="Magnuson J.K."/>
            <person name="James T.Y."/>
            <person name="O'Malley M.A."/>
            <person name="Stajich J.E."/>
            <person name="Spatafora J.W."/>
            <person name="Visel A."/>
            <person name="Grigoriev I.V."/>
        </authorList>
    </citation>
    <scope>NUCLEOTIDE SEQUENCE [LARGE SCALE GENOMIC DNA]</scope>
    <source>
        <strain evidence="6 7">JEL800</strain>
    </source>
</reference>
<dbReference type="PANTHER" id="PTHR11475:SF4">
    <property type="entry name" value="CHORION PEROXIDASE"/>
    <property type="match status" value="1"/>
</dbReference>
<evidence type="ECO:0000313" key="6">
    <source>
        <dbReference type="EMBL" id="ORY46931.1"/>
    </source>
</evidence>
<dbReference type="GO" id="GO:0046872">
    <property type="term" value="F:metal ion binding"/>
    <property type="evidence" value="ECO:0007669"/>
    <property type="project" value="UniProtKB-KW"/>
</dbReference>
<organism evidence="6 7">
    <name type="scientific">Rhizoclosmatium globosum</name>
    <dbReference type="NCBI Taxonomy" id="329046"/>
    <lineage>
        <taxon>Eukaryota</taxon>
        <taxon>Fungi</taxon>
        <taxon>Fungi incertae sedis</taxon>
        <taxon>Chytridiomycota</taxon>
        <taxon>Chytridiomycota incertae sedis</taxon>
        <taxon>Chytridiomycetes</taxon>
        <taxon>Chytridiales</taxon>
        <taxon>Chytriomycetaceae</taxon>
        <taxon>Rhizoclosmatium</taxon>
    </lineage>
</organism>
<keyword evidence="4" id="KW-0408">Iron</keyword>
<dbReference type="PROSITE" id="PS50292">
    <property type="entry name" value="PEROXIDASE_3"/>
    <property type="match status" value="1"/>
</dbReference>
<keyword evidence="3" id="KW-0325">Glycoprotein</keyword>
<feature type="signal peptide" evidence="5">
    <location>
        <begin position="1"/>
        <end position="18"/>
    </location>
</feature>
<dbReference type="Pfam" id="PF03098">
    <property type="entry name" value="An_peroxidase"/>
    <property type="match status" value="1"/>
</dbReference>
<dbReference type="Proteomes" id="UP000193642">
    <property type="component" value="Unassembled WGS sequence"/>
</dbReference>
<keyword evidence="6" id="KW-0560">Oxidoreductase</keyword>
<dbReference type="PANTHER" id="PTHR11475">
    <property type="entry name" value="OXIDASE/PEROXIDASE"/>
    <property type="match status" value="1"/>
</dbReference>
<dbReference type="OrthoDB" id="2148498at2759"/>
<dbReference type="EMBL" id="MCGO01000015">
    <property type="protein sequence ID" value="ORY46931.1"/>
    <property type="molecule type" value="Genomic_DNA"/>
</dbReference>
<dbReference type="STRING" id="329046.A0A1Y2CIQ9"/>
<keyword evidence="5" id="KW-0732">Signal</keyword>
<keyword evidence="2" id="KW-0964">Secreted</keyword>
<evidence type="ECO:0000313" key="7">
    <source>
        <dbReference type="Proteomes" id="UP000193642"/>
    </source>
</evidence>
<evidence type="ECO:0000256" key="2">
    <source>
        <dbReference type="ARBA" id="ARBA00022525"/>
    </source>
</evidence>
<dbReference type="AlphaFoldDB" id="A0A1Y2CIQ9"/>
<feature type="binding site" description="axial binding residue" evidence="4">
    <location>
        <position position="304"/>
    </location>
    <ligand>
        <name>heme b</name>
        <dbReference type="ChEBI" id="CHEBI:60344"/>
    </ligand>
    <ligandPart>
        <name>Fe</name>
        <dbReference type="ChEBI" id="CHEBI:18248"/>
    </ligandPart>
</feature>
<proteinExistence type="predicted"/>
<feature type="chain" id="PRO_5013276992" evidence="5">
    <location>
        <begin position="19"/>
        <end position="415"/>
    </location>
</feature>
<keyword evidence="7" id="KW-1185">Reference proteome</keyword>
<evidence type="ECO:0000256" key="4">
    <source>
        <dbReference type="PIRSR" id="PIRSR619791-2"/>
    </source>
</evidence>
<comment type="subcellular location">
    <subcellularLocation>
        <location evidence="1">Secreted</location>
    </subcellularLocation>
</comment>
<dbReference type="GO" id="GO:0004601">
    <property type="term" value="F:peroxidase activity"/>
    <property type="evidence" value="ECO:0007669"/>
    <property type="project" value="UniProtKB-KW"/>
</dbReference>
<gene>
    <name evidence="6" type="ORF">BCR33DRAFT_113233</name>
</gene>
<dbReference type="Gene3D" id="1.10.640.10">
    <property type="entry name" value="Haem peroxidase domain superfamily, animal type"/>
    <property type="match status" value="1"/>
</dbReference>
<dbReference type="PRINTS" id="PR00457">
    <property type="entry name" value="ANPEROXIDASE"/>
</dbReference>
<accession>A0A1Y2CIQ9</accession>
<keyword evidence="6" id="KW-0575">Peroxidase</keyword>